<dbReference type="Pfam" id="PF00069">
    <property type="entry name" value="Pkinase"/>
    <property type="match status" value="1"/>
</dbReference>
<dbReference type="Gene3D" id="2.60.40.290">
    <property type="match status" value="1"/>
</dbReference>
<accession>A0A6H9YQ50</accession>
<reference evidence="11 12" key="1">
    <citation type="submission" date="2019-09" db="EMBL/GenBank/DDBJ databases">
        <title>Actinomadura physcomitrii sp. nov., a novel actinomycete isolated from moss [Physcomitrium sphaericum (Ludw) Fuernr].</title>
        <authorList>
            <person name="Zhuang X."/>
            <person name="Liu C."/>
        </authorList>
    </citation>
    <scope>NUCLEOTIDE SEQUENCE [LARGE SCALE GENOMIC DNA]</scope>
    <source>
        <strain evidence="11 12">HMC1</strain>
    </source>
</reference>
<dbReference type="EMBL" id="WBMT01000005">
    <property type="protein sequence ID" value="KAB2349517.1"/>
    <property type="molecule type" value="Genomic_DNA"/>
</dbReference>
<dbReference type="PROSITE" id="PS00107">
    <property type="entry name" value="PROTEIN_KINASE_ATP"/>
    <property type="match status" value="1"/>
</dbReference>
<evidence type="ECO:0000256" key="8">
    <source>
        <dbReference type="SAM" id="MobiDB-lite"/>
    </source>
</evidence>
<feature type="region of interest" description="Disordered" evidence="8">
    <location>
        <begin position="253"/>
        <end position="308"/>
    </location>
</feature>
<keyword evidence="5 11" id="KW-0418">Kinase</keyword>
<keyword evidence="12" id="KW-1185">Reference proteome</keyword>
<dbReference type="Gene3D" id="1.10.510.10">
    <property type="entry name" value="Transferase(Phosphotransferase) domain 1"/>
    <property type="match status" value="1"/>
</dbReference>
<feature type="domain" description="CBM2" evidence="10">
    <location>
        <begin position="353"/>
        <end position="464"/>
    </location>
</feature>
<comment type="caution">
    <text evidence="11">The sequence shown here is derived from an EMBL/GenBank/DDBJ whole genome shotgun (WGS) entry which is preliminary data.</text>
</comment>
<sequence length="465" mass="48971">MVSPGDSLGTRYRLVGPLGHGGMATVWRALDVVLDRPVAVKIPREDWPDEFRRRFREEAKAAARLNHPNITGVHDYGEEDQPYVVMELLEGESLSARLAEGALPWQEVAGIGAQLADALAAAHALQVVHRDIKPANVFLTPTGIKILDFGIAFISAAAAEADGLLLGTPGYIAPELQAGEEPTPSADVYSLGVTLLAALAGRTAVSAEELPALDVPEPMARLLQSCLEEAPEERPSAVEVAAGLRRAAGLPDVVAPGRRPARASDVPASDVPAGDLDPTPRPGHTTKVLDEPERVPLREAEPASEPGLPRGRALLIASGVIVALGPLALLISHLPGTGGDGSSAAPPGVSRTPQKAVTQCAVAYSVNGQWPGGFQVEVRVTNLGGSPIDGWRLAWTFPGGQRITQLWNGGREQVGNEVTVTAADWNRTIQPRGTAQFGFLGQDDDGAHRKPARFTLNGTECRVTA</sequence>
<dbReference type="EC" id="2.7.11.1" evidence="1"/>
<evidence type="ECO:0000313" key="12">
    <source>
        <dbReference type="Proteomes" id="UP000468735"/>
    </source>
</evidence>
<evidence type="ECO:0000256" key="1">
    <source>
        <dbReference type="ARBA" id="ARBA00012513"/>
    </source>
</evidence>
<dbReference type="SMART" id="SM00637">
    <property type="entry name" value="CBD_II"/>
    <property type="match status" value="1"/>
</dbReference>
<dbReference type="GO" id="GO:0004674">
    <property type="term" value="F:protein serine/threonine kinase activity"/>
    <property type="evidence" value="ECO:0007669"/>
    <property type="project" value="UniProtKB-KW"/>
</dbReference>
<feature type="compositionally biased region" description="Basic and acidic residues" evidence="8">
    <location>
        <begin position="287"/>
        <end position="301"/>
    </location>
</feature>
<keyword evidence="3" id="KW-0808">Transferase</keyword>
<protein>
    <recommendedName>
        <fullName evidence="1">non-specific serine/threonine protein kinase</fullName>
        <ecNumber evidence="1">2.7.11.1</ecNumber>
    </recommendedName>
</protein>
<dbReference type="RefSeq" id="WP_151560286.1">
    <property type="nucleotide sequence ID" value="NZ_WBMT01000005.1"/>
</dbReference>
<keyword evidence="6 7" id="KW-0067">ATP-binding</keyword>
<evidence type="ECO:0000256" key="4">
    <source>
        <dbReference type="ARBA" id="ARBA00022741"/>
    </source>
</evidence>
<dbReference type="AlphaFoldDB" id="A0A6H9YQ50"/>
<gene>
    <name evidence="11" type="ORF">F8566_12105</name>
</gene>
<name>A0A6H9YQ50_9ACTN</name>
<dbReference type="GO" id="GO:0005524">
    <property type="term" value="F:ATP binding"/>
    <property type="evidence" value="ECO:0007669"/>
    <property type="project" value="UniProtKB-UniRule"/>
</dbReference>
<organism evidence="11 12">
    <name type="scientific">Actinomadura rudentiformis</name>
    <dbReference type="NCBI Taxonomy" id="359158"/>
    <lineage>
        <taxon>Bacteria</taxon>
        <taxon>Bacillati</taxon>
        <taxon>Actinomycetota</taxon>
        <taxon>Actinomycetes</taxon>
        <taxon>Streptosporangiales</taxon>
        <taxon>Thermomonosporaceae</taxon>
        <taxon>Actinomadura</taxon>
    </lineage>
</organism>
<dbReference type="Proteomes" id="UP000468735">
    <property type="component" value="Unassembled WGS sequence"/>
</dbReference>
<feature type="domain" description="Protein kinase" evidence="9">
    <location>
        <begin position="12"/>
        <end position="250"/>
    </location>
</feature>
<dbReference type="GO" id="GO:0005975">
    <property type="term" value="P:carbohydrate metabolic process"/>
    <property type="evidence" value="ECO:0007669"/>
    <property type="project" value="InterPro"/>
</dbReference>
<evidence type="ECO:0000256" key="2">
    <source>
        <dbReference type="ARBA" id="ARBA00022527"/>
    </source>
</evidence>
<dbReference type="InterPro" id="IPR000719">
    <property type="entry name" value="Prot_kinase_dom"/>
</dbReference>
<dbReference type="InterPro" id="IPR012291">
    <property type="entry name" value="CBM2_carb-bd_dom_sf"/>
</dbReference>
<dbReference type="GO" id="GO:0030247">
    <property type="term" value="F:polysaccharide binding"/>
    <property type="evidence" value="ECO:0007669"/>
    <property type="project" value="UniProtKB-UniRule"/>
</dbReference>
<dbReference type="PROSITE" id="PS51173">
    <property type="entry name" value="CBM2"/>
    <property type="match status" value="1"/>
</dbReference>
<dbReference type="PANTHER" id="PTHR43289:SF6">
    <property type="entry name" value="SERINE_THREONINE-PROTEIN KINASE NEKL-3"/>
    <property type="match status" value="1"/>
</dbReference>
<keyword evidence="2" id="KW-0723">Serine/threonine-protein kinase</keyword>
<feature type="binding site" evidence="7">
    <location>
        <position position="41"/>
    </location>
    <ligand>
        <name>ATP</name>
        <dbReference type="ChEBI" id="CHEBI:30616"/>
    </ligand>
</feature>
<evidence type="ECO:0000259" key="9">
    <source>
        <dbReference type="PROSITE" id="PS50011"/>
    </source>
</evidence>
<dbReference type="Gene3D" id="3.30.200.20">
    <property type="entry name" value="Phosphorylase Kinase, domain 1"/>
    <property type="match status" value="1"/>
</dbReference>
<evidence type="ECO:0000313" key="11">
    <source>
        <dbReference type="EMBL" id="KAB2349517.1"/>
    </source>
</evidence>
<dbReference type="PROSITE" id="PS50011">
    <property type="entry name" value="PROTEIN_KINASE_DOM"/>
    <property type="match status" value="1"/>
</dbReference>
<dbReference type="PROSITE" id="PS00108">
    <property type="entry name" value="PROTEIN_KINASE_ST"/>
    <property type="match status" value="1"/>
</dbReference>
<dbReference type="InterPro" id="IPR001919">
    <property type="entry name" value="CBD2"/>
</dbReference>
<dbReference type="InterPro" id="IPR008271">
    <property type="entry name" value="Ser/Thr_kinase_AS"/>
</dbReference>
<dbReference type="CDD" id="cd14014">
    <property type="entry name" value="STKc_PknB_like"/>
    <property type="match status" value="1"/>
</dbReference>
<dbReference type="GO" id="GO:0004553">
    <property type="term" value="F:hydrolase activity, hydrolyzing O-glycosyl compounds"/>
    <property type="evidence" value="ECO:0007669"/>
    <property type="project" value="InterPro"/>
</dbReference>
<dbReference type="SUPFAM" id="SSF56112">
    <property type="entry name" value="Protein kinase-like (PK-like)"/>
    <property type="match status" value="1"/>
</dbReference>
<dbReference type="InterPro" id="IPR017441">
    <property type="entry name" value="Protein_kinase_ATP_BS"/>
</dbReference>
<dbReference type="InterPro" id="IPR008965">
    <property type="entry name" value="CBM2/CBM3_carb-bd_dom_sf"/>
</dbReference>
<dbReference type="PANTHER" id="PTHR43289">
    <property type="entry name" value="MITOGEN-ACTIVATED PROTEIN KINASE KINASE KINASE 20-RELATED"/>
    <property type="match status" value="1"/>
</dbReference>
<evidence type="ECO:0000256" key="7">
    <source>
        <dbReference type="PROSITE-ProRule" id="PRU10141"/>
    </source>
</evidence>
<proteinExistence type="predicted"/>
<dbReference type="OrthoDB" id="4408092at2"/>
<dbReference type="SUPFAM" id="SSF49384">
    <property type="entry name" value="Carbohydrate-binding domain"/>
    <property type="match status" value="1"/>
</dbReference>
<dbReference type="InterPro" id="IPR011009">
    <property type="entry name" value="Kinase-like_dom_sf"/>
</dbReference>
<evidence type="ECO:0000259" key="10">
    <source>
        <dbReference type="PROSITE" id="PS51173"/>
    </source>
</evidence>
<dbReference type="Pfam" id="PF00553">
    <property type="entry name" value="CBM_2"/>
    <property type="match status" value="1"/>
</dbReference>
<evidence type="ECO:0000256" key="5">
    <source>
        <dbReference type="ARBA" id="ARBA00022777"/>
    </source>
</evidence>
<evidence type="ECO:0000256" key="3">
    <source>
        <dbReference type="ARBA" id="ARBA00022679"/>
    </source>
</evidence>
<dbReference type="SMART" id="SM00220">
    <property type="entry name" value="S_TKc"/>
    <property type="match status" value="1"/>
</dbReference>
<keyword evidence="4 7" id="KW-0547">Nucleotide-binding</keyword>
<evidence type="ECO:0000256" key="6">
    <source>
        <dbReference type="ARBA" id="ARBA00022840"/>
    </source>
</evidence>